<dbReference type="AlphaFoldDB" id="A0A927C779"/>
<keyword evidence="6" id="KW-1185">Reference proteome</keyword>
<sequence length="313" mass="36251">MGSIVGVQPIWRRKEDGAVLCLELKIPPLPQVITVGRSVTGKGYQHFRRCFEAYNIVFVQSGSFYITEDDIAYNMKEGDILVLEPGKTHWGHHPSPEHTELIWVHLSHPRAIRSLDREQIPWSYPLQRNEDNDERPFDQSMYLPKMTYIDPASIVPLLERMYLMFHSFSVSNALPLHALVSELLVKIQSVAQVRGRSRSAYLSEKVIEYLQQHANVPLHYQHLEESLHYHFDYLSRCLKKHTGKTPLQYMRGIQINQAKSLLENTELTIAEIGERVGLNSHGYLNRIFRQSTGMTPNQYRASCRRNYGPEPQK</sequence>
<dbReference type="InterPro" id="IPR018060">
    <property type="entry name" value="HTH_AraC"/>
</dbReference>
<comment type="caution">
    <text evidence="5">The sequence shown here is derived from an EMBL/GenBank/DDBJ whole genome shotgun (WGS) entry which is preliminary data.</text>
</comment>
<dbReference type="SMART" id="SM00342">
    <property type="entry name" value="HTH_ARAC"/>
    <property type="match status" value="1"/>
</dbReference>
<dbReference type="Pfam" id="PF02311">
    <property type="entry name" value="AraC_binding"/>
    <property type="match status" value="1"/>
</dbReference>
<dbReference type="InterPro" id="IPR009057">
    <property type="entry name" value="Homeodomain-like_sf"/>
</dbReference>
<dbReference type="InterPro" id="IPR014710">
    <property type="entry name" value="RmlC-like_jellyroll"/>
</dbReference>
<dbReference type="PROSITE" id="PS01124">
    <property type="entry name" value="HTH_ARAC_FAMILY_2"/>
    <property type="match status" value="1"/>
</dbReference>
<reference evidence="5" key="1">
    <citation type="submission" date="2020-09" db="EMBL/GenBank/DDBJ databases">
        <title>A novel bacterium of genus Paenibacillus, isolated from South China Sea.</title>
        <authorList>
            <person name="Huang H."/>
            <person name="Mo K."/>
            <person name="Hu Y."/>
        </authorList>
    </citation>
    <scope>NUCLEOTIDE SEQUENCE</scope>
    <source>
        <strain evidence="5">IB182363</strain>
    </source>
</reference>
<evidence type="ECO:0000256" key="1">
    <source>
        <dbReference type="ARBA" id="ARBA00023015"/>
    </source>
</evidence>
<dbReference type="Gene3D" id="2.60.120.10">
    <property type="entry name" value="Jelly Rolls"/>
    <property type="match status" value="1"/>
</dbReference>
<dbReference type="GO" id="GO:0003700">
    <property type="term" value="F:DNA-binding transcription factor activity"/>
    <property type="evidence" value="ECO:0007669"/>
    <property type="project" value="InterPro"/>
</dbReference>
<keyword evidence="1" id="KW-0805">Transcription regulation</keyword>
<dbReference type="Gene3D" id="1.10.10.60">
    <property type="entry name" value="Homeodomain-like"/>
    <property type="match status" value="2"/>
</dbReference>
<feature type="domain" description="HTH araC/xylS-type" evidence="4">
    <location>
        <begin position="204"/>
        <end position="302"/>
    </location>
</feature>
<accession>A0A927C779</accession>
<dbReference type="Pfam" id="PF12833">
    <property type="entry name" value="HTH_18"/>
    <property type="match status" value="1"/>
</dbReference>
<dbReference type="PANTHER" id="PTHR43280:SF30">
    <property type="entry name" value="MMSAB OPERON REGULATORY PROTEIN"/>
    <property type="match status" value="1"/>
</dbReference>
<dbReference type="SUPFAM" id="SSF46689">
    <property type="entry name" value="Homeodomain-like"/>
    <property type="match status" value="1"/>
</dbReference>
<evidence type="ECO:0000259" key="4">
    <source>
        <dbReference type="PROSITE" id="PS01124"/>
    </source>
</evidence>
<dbReference type="SUPFAM" id="SSF51215">
    <property type="entry name" value="Regulatory protein AraC"/>
    <property type="match status" value="1"/>
</dbReference>
<dbReference type="InterPro" id="IPR018062">
    <property type="entry name" value="HTH_AraC-typ_CS"/>
</dbReference>
<dbReference type="PROSITE" id="PS00041">
    <property type="entry name" value="HTH_ARAC_FAMILY_1"/>
    <property type="match status" value="1"/>
</dbReference>
<dbReference type="InterPro" id="IPR003313">
    <property type="entry name" value="AraC-bd"/>
</dbReference>
<evidence type="ECO:0000256" key="2">
    <source>
        <dbReference type="ARBA" id="ARBA00023125"/>
    </source>
</evidence>
<evidence type="ECO:0000256" key="3">
    <source>
        <dbReference type="ARBA" id="ARBA00023163"/>
    </source>
</evidence>
<gene>
    <name evidence="5" type="ORF">IDH45_09085</name>
</gene>
<evidence type="ECO:0000313" key="6">
    <source>
        <dbReference type="Proteomes" id="UP000639396"/>
    </source>
</evidence>
<dbReference type="InterPro" id="IPR037923">
    <property type="entry name" value="HTH-like"/>
</dbReference>
<dbReference type="GO" id="GO:0043565">
    <property type="term" value="F:sequence-specific DNA binding"/>
    <property type="evidence" value="ECO:0007669"/>
    <property type="project" value="InterPro"/>
</dbReference>
<organism evidence="5 6">
    <name type="scientific">Paenibacillus oceani</name>
    <dbReference type="NCBI Taxonomy" id="2772510"/>
    <lineage>
        <taxon>Bacteria</taxon>
        <taxon>Bacillati</taxon>
        <taxon>Bacillota</taxon>
        <taxon>Bacilli</taxon>
        <taxon>Bacillales</taxon>
        <taxon>Paenibacillaceae</taxon>
        <taxon>Paenibacillus</taxon>
    </lineage>
</organism>
<name>A0A927C779_9BACL</name>
<evidence type="ECO:0000313" key="5">
    <source>
        <dbReference type="EMBL" id="MBD2862134.1"/>
    </source>
</evidence>
<dbReference type="EMBL" id="JACXJA010000008">
    <property type="protein sequence ID" value="MBD2862134.1"/>
    <property type="molecule type" value="Genomic_DNA"/>
</dbReference>
<dbReference type="Proteomes" id="UP000639396">
    <property type="component" value="Unassembled WGS sequence"/>
</dbReference>
<dbReference type="CDD" id="cd02208">
    <property type="entry name" value="cupin_RmlC-like"/>
    <property type="match status" value="1"/>
</dbReference>
<keyword evidence="2" id="KW-0238">DNA-binding</keyword>
<dbReference type="PANTHER" id="PTHR43280">
    <property type="entry name" value="ARAC-FAMILY TRANSCRIPTIONAL REGULATOR"/>
    <property type="match status" value="1"/>
</dbReference>
<proteinExistence type="predicted"/>
<keyword evidence="3" id="KW-0804">Transcription</keyword>
<dbReference type="RefSeq" id="WP_190926735.1">
    <property type="nucleotide sequence ID" value="NZ_JACXJA010000008.1"/>
</dbReference>
<protein>
    <submittedName>
        <fullName evidence="5">Helix-turn-helix transcriptional regulator</fullName>
    </submittedName>
</protein>